<dbReference type="GO" id="GO:0050661">
    <property type="term" value="F:NADP binding"/>
    <property type="evidence" value="ECO:0007669"/>
    <property type="project" value="UniProtKB-UniRule"/>
</dbReference>
<feature type="binding site" evidence="6">
    <location>
        <position position="44"/>
    </location>
    <ligand>
        <name>FAD</name>
        <dbReference type="ChEBI" id="CHEBI:57692"/>
    </ligand>
</feature>
<comment type="caution">
    <text evidence="6">Lacks conserved residue(s) required for the propagation of feature annotation.</text>
</comment>
<evidence type="ECO:0000313" key="9">
    <source>
        <dbReference type="Proteomes" id="UP000003672"/>
    </source>
</evidence>
<evidence type="ECO:0000256" key="5">
    <source>
        <dbReference type="ARBA" id="ARBA00023002"/>
    </source>
</evidence>
<feature type="binding site" evidence="6">
    <location>
        <position position="95"/>
    </location>
    <ligand>
        <name>FAD</name>
        <dbReference type="ChEBI" id="CHEBI:57692"/>
    </ligand>
</feature>
<comment type="similarity">
    <text evidence="6">Belongs to the ferredoxin--NADP reductase type 2 family.</text>
</comment>
<proteinExistence type="inferred from homology"/>
<evidence type="ECO:0000313" key="8">
    <source>
        <dbReference type="EMBL" id="EFJ69088.1"/>
    </source>
</evidence>
<evidence type="ECO:0000259" key="7">
    <source>
        <dbReference type="Pfam" id="PF07992"/>
    </source>
</evidence>
<dbReference type="EMBL" id="ACGO02000002">
    <property type="protein sequence ID" value="EFJ69088.1"/>
    <property type="molecule type" value="Genomic_DNA"/>
</dbReference>
<evidence type="ECO:0000256" key="1">
    <source>
        <dbReference type="ARBA" id="ARBA00011738"/>
    </source>
</evidence>
<dbReference type="InterPro" id="IPR023753">
    <property type="entry name" value="FAD/NAD-binding_dom"/>
</dbReference>
<comment type="catalytic activity">
    <reaction evidence="6">
        <text>2 reduced [2Fe-2S]-[ferredoxin] + NADP(+) + H(+) = 2 oxidized [2Fe-2S]-[ferredoxin] + NADPH</text>
        <dbReference type="Rhea" id="RHEA:20125"/>
        <dbReference type="Rhea" id="RHEA-COMP:10000"/>
        <dbReference type="Rhea" id="RHEA-COMP:10001"/>
        <dbReference type="ChEBI" id="CHEBI:15378"/>
        <dbReference type="ChEBI" id="CHEBI:33737"/>
        <dbReference type="ChEBI" id="CHEBI:33738"/>
        <dbReference type="ChEBI" id="CHEBI:57783"/>
        <dbReference type="ChEBI" id="CHEBI:58349"/>
        <dbReference type="EC" id="1.18.1.2"/>
    </reaction>
</comment>
<reference evidence="8 9" key="1">
    <citation type="submission" date="2010-06" db="EMBL/GenBank/DDBJ databases">
        <authorList>
            <person name="Muzny D."/>
            <person name="Qin X."/>
            <person name="Buhay C."/>
            <person name="Dugan-Rocha S."/>
            <person name="Ding Y."/>
            <person name="Chen G."/>
            <person name="Hawes A."/>
            <person name="Holder M."/>
            <person name="Jhangiani S."/>
            <person name="Johnson A."/>
            <person name="Khan Z."/>
            <person name="Li Z."/>
            <person name="Liu W."/>
            <person name="Liu X."/>
            <person name="Perez L."/>
            <person name="Shen H."/>
            <person name="Wang Q."/>
            <person name="Watt J."/>
            <person name="Xi L."/>
            <person name="Xin Y."/>
            <person name="Zhou J."/>
            <person name="Deng J."/>
            <person name="Jiang H."/>
            <person name="Liu Y."/>
            <person name="Qu J."/>
            <person name="Song X.-Z."/>
            <person name="Zhang L."/>
            <person name="Villasana D."/>
            <person name="Johnson A."/>
            <person name="Liu J."/>
            <person name="Liyanage D."/>
            <person name="Lorensuhewa L."/>
            <person name="Robinson T."/>
            <person name="Song A."/>
            <person name="Song B.-B."/>
            <person name="Dinh H."/>
            <person name="Thornton R."/>
            <person name="Coyle M."/>
            <person name="Francisco L."/>
            <person name="Jackson L."/>
            <person name="Javaid M."/>
            <person name="Korchina V."/>
            <person name="Kovar C."/>
            <person name="Mata R."/>
            <person name="Mathew T."/>
            <person name="Ngo R."/>
            <person name="Nguyen L."/>
            <person name="Nguyen N."/>
            <person name="Okwuonu G."/>
            <person name="Ongeri F."/>
            <person name="Pham C."/>
            <person name="Simmons D."/>
            <person name="Wilczek-Boney K."/>
            <person name="Hale W."/>
            <person name="Jakkamsetti A."/>
            <person name="Pham P."/>
            <person name="Ruth R."/>
            <person name="San Lucas F."/>
            <person name="Warren J."/>
            <person name="Zhang J."/>
            <person name="Zhao Z."/>
            <person name="Zhou C."/>
            <person name="Zhu D."/>
            <person name="Lee S."/>
            <person name="Bess C."/>
            <person name="Blankenburg K."/>
            <person name="Forbes L."/>
            <person name="Fu Q."/>
            <person name="Gubbala S."/>
            <person name="Hirani K."/>
            <person name="Jayaseelan J.C."/>
            <person name="Lara F."/>
            <person name="Munidasa M."/>
            <person name="Palculict T."/>
            <person name="Patil S."/>
            <person name="Pu L.-L."/>
            <person name="Saada N."/>
            <person name="Tang L."/>
            <person name="Weissenberger G."/>
            <person name="Zhu Y."/>
            <person name="Hemphill L."/>
            <person name="Shang Y."/>
            <person name="Youmans B."/>
            <person name="Ayvaz T."/>
            <person name="Ross M."/>
            <person name="Santibanez J."/>
            <person name="Aqrawi P."/>
            <person name="Gross S."/>
            <person name="Joshi V."/>
            <person name="Fowler G."/>
            <person name="Nazareth L."/>
            <person name="Reid J."/>
            <person name="Worley K."/>
            <person name="Petrosino J."/>
            <person name="Highlander S."/>
            <person name="Gibbs R."/>
        </authorList>
    </citation>
    <scope>NUCLEOTIDE SEQUENCE [LARGE SCALE GENOMIC DNA]</scope>
    <source>
        <strain evidence="8 9">JV-V03</strain>
    </source>
</reference>
<keyword evidence="3 6" id="KW-0274">FAD</keyword>
<dbReference type="InterPro" id="IPR022890">
    <property type="entry name" value="Fd--NADP_Rdtase_type_2"/>
</dbReference>
<dbReference type="InterPro" id="IPR036188">
    <property type="entry name" value="FAD/NAD-bd_sf"/>
</dbReference>
<keyword evidence="5 6" id="KW-0560">Oxidoreductase</keyword>
<dbReference type="Proteomes" id="UP000003672">
    <property type="component" value="Unassembled WGS sequence"/>
</dbReference>
<evidence type="ECO:0000256" key="3">
    <source>
        <dbReference type="ARBA" id="ARBA00022827"/>
    </source>
</evidence>
<dbReference type="EC" id="1.18.1.2" evidence="6"/>
<name>A0AA86ZRM1_9LACO</name>
<organism evidence="8 9">
    <name type="scientific">Lactobacillus paragasseri JV-V03</name>
    <dbReference type="NCBI Taxonomy" id="525326"/>
    <lineage>
        <taxon>Bacteria</taxon>
        <taxon>Bacillati</taxon>
        <taxon>Bacillota</taxon>
        <taxon>Bacilli</taxon>
        <taxon>Lactobacillales</taxon>
        <taxon>Lactobacillaceae</taxon>
        <taxon>Lactobacillus</taxon>
    </lineage>
</organism>
<comment type="caution">
    <text evidence="8">The sequence shown here is derived from an EMBL/GenBank/DDBJ whole genome shotgun (WGS) entry which is preliminary data.</text>
</comment>
<dbReference type="SUPFAM" id="SSF51905">
    <property type="entry name" value="FAD/NAD(P)-binding domain"/>
    <property type="match status" value="1"/>
</dbReference>
<feature type="domain" description="FAD/NAD(P)-binding" evidence="7">
    <location>
        <begin position="15"/>
        <end position="295"/>
    </location>
</feature>
<dbReference type="AlphaFoldDB" id="A0AA86ZRM1"/>
<dbReference type="GO" id="GO:0004324">
    <property type="term" value="F:ferredoxin-NADP+ reductase activity"/>
    <property type="evidence" value="ECO:0007669"/>
    <property type="project" value="UniProtKB-UniRule"/>
</dbReference>
<feature type="binding site" evidence="6">
    <location>
        <position position="57"/>
    </location>
    <ligand>
        <name>FAD</name>
        <dbReference type="ChEBI" id="CHEBI:57692"/>
    </ligand>
</feature>
<feature type="binding site" evidence="6">
    <location>
        <position position="287"/>
    </location>
    <ligand>
        <name>FAD</name>
        <dbReference type="ChEBI" id="CHEBI:57692"/>
    </ligand>
</feature>
<dbReference type="PRINTS" id="PR00469">
    <property type="entry name" value="PNDRDTASEII"/>
</dbReference>
<comment type="subunit">
    <text evidence="1 6">Homodimer.</text>
</comment>
<dbReference type="PANTHER" id="PTHR48105">
    <property type="entry name" value="THIOREDOXIN REDUCTASE 1-RELATED-RELATED"/>
    <property type="match status" value="1"/>
</dbReference>
<dbReference type="InterPro" id="IPR050097">
    <property type="entry name" value="Ferredoxin-NADP_redctase_2"/>
</dbReference>
<dbReference type="PRINTS" id="PR00368">
    <property type="entry name" value="FADPNR"/>
</dbReference>
<evidence type="ECO:0000256" key="2">
    <source>
        <dbReference type="ARBA" id="ARBA00022630"/>
    </source>
</evidence>
<keyword evidence="4 6" id="KW-0521">NADP</keyword>
<dbReference type="Pfam" id="PF07992">
    <property type="entry name" value="Pyr_redox_2"/>
    <property type="match status" value="1"/>
</dbReference>
<gene>
    <name evidence="8" type="primary">trxB2</name>
    <name evidence="8" type="ORF">HMPREF0514_11158</name>
</gene>
<dbReference type="HAMAP" id="MF_01685">
    <property type="entry name" value="FENR2"/>
    <property type="match status" value="1"/>
</dbReference>
<feature type="binding site" evidence="6">
    <location>
        <position position="126"/>
    </location>
    <ligand>
        <name>FAD</name>
        <dbReference type="ChEBI" id="CHEBI:57692"/>
    </ligand>
</feature>
<dbReference type="Gene3D" id="3.50.50.60">
    <property type="entry name" value="FAD/NAD(P)-binding domain"/>
    <property type="match status" value="2"/>
</dbReference>
<feature type="binding site" evidence="6">
    <location>
        <position position="327"/>
    </location>
    <ligand>
        <name>FAD</name>
        <dbReference type="ChEBI" id="CHEBI:57692"/>
    </ligand>
</feature>
<dbReference type="GO" id="GO:0050660">
    <property type="term" value="F:flavin adenine dinucleotide binding"/>
    <property type="evidence" value="ECO:0007669"/>
    <property type="project" value="UniProtKB-UniRule"/>
</dbReference>
<evidence type="ECO:0000256" key="6">
    <source>
        <dbReference type="HAMAP-Rule" id="MF_01685"/>
    </source>
</evidence>
<feature type="binding site" evidence="6">
    <location>
        <position position="52"/>
    </location>
    <ligand>
        <name>FAD</name>
        <dbReference type="ChEBI" id="CHEBI:57692"/>
    </ligand>
</feature>
<comment type="cofactor">
    <cofactor evidence="6">
        <name>FAD</name>
        <dbReference type="ChEBI" id="CHEBI:57692"/>
    </cofactor>
    <text evidence="6">Binds 1 FAD per subunit.</text>
</comment>
<keyword evidence="2 6" id="KW-0285">Flavoprotein</keyword>
<protein>
    <recommendedName>
        <fullName evidence="6">Ferredoxin--NADP reductase</fullName>
        <shortName evidence="6">FNR</shortName>
        <shortName evidence="6">Fd-NADP(+) reductase</shortName>
        <ecNumber evidence="6">1.18.1.2</ecNumber>
    </recommendedName>
</protein>
<sequence length="329" mass="36720">MLSFYGGFLIKMEKYDLAIIGTGPIGLFAASFANLHGLKTISFDALDEVGGQINMLYPQKNIKDIPAFPSIKGEKLVSQLLEQNTNTKFILSHKVKEISFLENENILIDKTYEVKSLLIATGLGAFKPKTLPLSTTLDIQKHIHYSMQHPEIFANKKVAILGGGDSALDWALELATTSDIFLIHRRNEFRGLESSVNKLKSLKNVELLTPYLPKDVQLNNNRMELVLHKVGASQDFVTKNVDEILVAYGFKSDNRQLRKWGIKLDHNLIAVSQQMHTNLPHVYAIGDAITYPGRVPMIALGFGEAQIAISNIMQDLFPEKTMTLHSTSI</sequence>
<evidence type="ECO:0000256" key="4">
    <source>
        <dbReference type="ARBA" id="ARBA00022857"/>
    </source>
</evidence>
<accession>A0AA86ZRM1</accession>